<feature type="compositionally biased region" description="Polar residues" evidence="1">
    <location>
        <begin position="66"/>
        <end position="87"/>
    </location>
</feature>
<evidence type="ECO:0000313" key="3">
    <source>
        <dbReference type="Proteomes" id="UP000294933"/>
    </source>
</evidence>
<organism evidence="2 3">
    <name type="scientific">Rickenella mellea</name>
    <dbReference type="NCBI Taxonomy" id="50990"/>
    <lineage>
        <taxon>Eukaryota</taxon>
        <taxon>Fungi</taxon>
        <taxon>Dikarya</taxon>
        <taxon>Basidiomycota</taxon>
        <taxon>Agaricomycotina</taxon>
        <taxon>Agaricomycetes</taxon>
        <taxon>Hymenochaetales</taxon>
        <taxon>Rickenellaceae</taxon>
        <taxon>Rickenella</taxon>
    </lineage>
</organism>
<feature type="compositionally biased region" description="Polar residues" evidence="1">
    <location>
        <begin position="426"/>
        <end position="440"/>
    </location>
</feature>
<feature type="compositionally biased region" description="Basic and acidic residues" evidence="1">
    <location>
        <begin position="37"/>
        <end position="50"/>
    </location>
</feature>
<reference evidence="2 3" key="1">
    <citation type="submission" date="2018-06" db="EMBL/GenBank/DDBJ databases">
        <title>A transcriptomic atlas of mushroom development highlights an independent origin of complex multicellularity.</title>
        <authorList>
            <consortium name="DOE Joint Genome Institute"/>
            <person name="Krizsan K."/>
            <person name="Almasi E."/>
            <person name="Merenyi Z."/>
            <person name="Sahu N."/>
            <person name="Viragh M."/>
            <person name="Koszo T."/>
            <person name="Mondo S."/>
            <person name="Kiss B."/>
            <person name="Balint B."/>
            <person name="Kues U."/>
            <person name="Barry K."/>
            <person name="Hegedus J.C."/>
            <person name="Henrissat B."/>
            <person name="Johnson J."/>
            <person name="Lipzen A."/>
            <person name="Ohm R."/>
            <person name="Nagy I."/>
            <person name="Pangilinan J."/>
            <person name="Yan J."/>
            <person name="Xiong Y."/>
            <person name="Grigoriev I.V."/>
            <person name="Hibbett D.S."/>
            <person name="Nagy L.G."/>
        </authorList>
    </citation>
    <scope>NUCLEOTIDE SEQUENCE [LARGE SCALE GENOMIC DNA]</scope>
    <source>
        <strain evidence="2 3">SZMC22713</strain>
    </source>
</reference>
<name>A0A4Y7Q1L7_9AGAM</name>
<feature type="region of interest" description="Disordered" evidence="1">
    <location>
        <begin position="256"/>
        <end position="367"/>
    </location>
</feature>
<feature type="compositionally biased region" description="Pro residues" evidence="1">
    <location>
        <begin position="466"/>
        <end position="475"/>
    </location>
</feature>
<dbReference type="Proteomes" id="UP000294933">
    <property type="component" value="Unassembled WGS sequence"/>
</dbReference>
<feature type="region of interest" description="Disordered" evidence="1">
    <location>
        <begin position="421"/>
        <end position="496"/>
    </location>
</feature>
<feature type="region of interest" description="Disordered" evidence="1">
    <location>
        <begin position="176"/>
        <end position="238"/>
    </location>
</feature>
<keyword evidence="3" id="KW-1185">Reference proteome</keyword>
<feature type="region of interest" description="Disordered" evidence="1">
    <location>
        <begin position="1"/>
        <end position="98"/>
    </location>
</feature>
<protein>
    <submittedName>
        <fullName evidence="2">Uncharacterized protein</fullName>
    </submittedName>
</protein>
<proteinExistence type="predicted"/>
<evidence type="ECO:0000256" key="1">
    <source>
        <dbReference type="SAM" id="MobiDB-lite"/>
    </source>
</evidence>
<accession>A0A4Y7Q1L7</accession>
<dbReference type="VEuPathDB" id="FungiDB:BD410DRAFT_899109"/>
<feature type="compositionally biased region" description="Low complexity" evidence="1">
    <location>
        <begin position="224"/>
        <end position="237"/>
    </location>
</feature>
<gene>
    <name evidence="2" type="ORF">BD410DRAFT_899109</name>
</gene>
<feature type="compositionally biased region" description="Basic and acidic residues" evidence="1">
    <location>
        <begin position="8"/>
        <end position="24"/>
    </location>
</feature>
<dbReference type="EMBL" id="ML170183">
    <property type="protein sequence ID" value="TDL21052.1"/>
    <property type="molecule type" value="Genomic_DNA"/>
</dbReference>
<evidence type="ECO:0000313" key="2">
    <source>
        <dbReference type="EMBL" id="TDL21052.1"/>
    </source>
</evidence>
<sequence length="496" mass="53804">MDGCEDTGQGKKGEEPGREGRGADSLELFAGALRRRDRCDRGVIETHDGPRPTSTNPDGHGPPPTSNNGPRTTSVAQPRPTTTTNTEGGVRARGRTQSSSSGFALLAAWFRRRDRIDRGVIERRRPSAARPTTTRNGNERRVGELESAAAALRCSLLGFGDAIDVIASPLLSPSNHHLPTSPSPKHPTKCAPPHEPPAVRRVRVSPTKTALPRQCMQVKRGKATTSTPRSRQRQPQRCSLALYDATIVSIVASMPRQRHDHNATQRQKVQQPRQKESGKRAGTHRQQQQSRAARWMAPTPRSNDRGVIETRAASNHARTHALPPPHRSVTKPHDNANARTHPLAAPTTCLGTAHDHASTHARAPAPTQLARRAHMDPEYDDDGHLARTAPQAPRMMDHSGGKIQTPIKVDGNAITALPARLPLQPRTPSNPAHPYQQQKLTMPPNAQPEDSGGRRATRSSTKAAPSVPPVAPPVPKQRGRTARPATKATVNDETPM</sequence>
<dbReference type="AlphaFoldDB" id="A0A4Y7Q1L7"/>